<evidence type="ECO:0000313" key="2">
    <source>
        <dbReference type="EMBL" id="QZD88453.1"/>
    </source>
</evidence>
<reference evidence="2 3" key="1">
    <citation type="submission" date="2021-08" db="EMBL/GenBank/DDBJ databases">
        <title>Comparative Genomics Analysis of the Genus Qipengyuania Reveals Extensive Genetic Diversity and Metabolic Versatility, Including the Description of Fifteen Novel Species.</title>
        <authorList>
            <person name="Liu Y."/>
        </authorList>
    </citation>
    <scope>NUCLEOTIDE SEQUENCE [LARGE SCALE GENOMIC DNA]</scope>
    <source>
        <strain evidence="2 3">1XM2-8</strain>
    </source>
</reference>
<dbReference type="Pfam" id="PF13480">
    <property type="entry name" value="Acetyltransf_6"/>
    <property type="match status" value="1"/>
</dbReference>
<evidence type="ECO:0000313" key="3">
    <source>
        <dbReference type="Proteomes" id="UP000824280"/>
    </source>
</evidence>
<organism evidence="2 3">
    <name type="scientific">Qipengyuania psychrotolerans</name>
    <dbReference type="NCBI Taxonomy" id="2867238"/>
    <lineage>
        <taxon>Bacteria</taxon>
        <taxon>Pseudomonadati</taxon>
        <taxon>Pseudomonadota</taxon>
        <taxon>Alphaproteobacteria</taxon>
        <taxon>Sphingomonadales</taxon>
        <taxon>Erythrobacteraceae</taxon>
        <taxon>Qipengyuania</taxon>
    </lineage>
</organism>
<dbReference type="InterPro" id="IPR016181">
    <property type="entry name" value="Acyl_CoA_acyltransferase"/>
</dbReference>
<evidence type="ECO:0000259" key="1">
    <source>
        <dbReference type="Pfam" id="PF13480"/>
    </source>
</evidence>
<dbReference type="Proteomes" id="UP000824280">
    <property type="component" value="Chromosome"/>
</dbReference>
<protein>
    <submittedName>
        <fullName evidence="2">GNAT family N-acetyltransferase</fullName>
    </submittedName>
</protein>
<accession>A0ABX8ZL79</accession>
<sequence length="172" mass="19840">MRTTLKRKGKKVDIEIDTVFHEDNWRIYQDIYAKSWKPSEEREDLLEAFARREGELGHLRLGIARADGKPVAAQFWTVEKGTAYIHKLAHIEEANPLSAGTTLTAAMFEHVIDTDKVTLVDFGTGTDAYKSDWMEHRRPRYALTCLDWRQPSSWGAIIKQSIRRLAPQKLRS</sequence>
<gene>
    <name evidence="2" type="ORF">K3166_05625</name>
</gene>
<dbReference type="InterPro" id="IPR038740">
    <property type="entry name" value="BioF2-like_GNAT_dom"/>
</dbReference>
<dbReference type="EMBL" id="CP081297">
    <property type="protein sequence ID" value="QZD88453.1"/>
    <property type="molecule type" value="Genomic_DNA"/>
</dbReference>
<name>A0ABX8ZL79_9SPHN</name>
<feature type="domain" description="BioF2-like acetyltransferase" evidence="1">
    <location>
        <begin position="25"/>
        <end position="131"/>
    </location>
</feature>
<dbReference type="SUPFAM" id="SSF55729">
    <property type="entry name" value="Acyl-CoA N-acyltransferases (Nat)"/>
    <property type="match status" value="1"/>
</dbReference>
<keyword evidence="3" id="KW-1185">Reference proteome</keyword>
<dbReference type="Gene3D" id="3.40.630.30">
    <property type="match status" value="1"/>
</dbReference>
<proteinExistence type="predicted"/>